<name>A0A7G2F257_ARATH</name>
<evidence type="ECO:0000259" key="2">
    <source>
        <dbReference type="PROSITE" id="PS50059"/>
    </source>
</evidence>
<dbReference type="EC" id="5.2.1.8" evidence="1"/>
<dbReference type="InterPro" id="IPR044197">
    <property type="entry name" value="FKBP17-1-like"/>
</dbReference>
<evidence type="ECO:0000256" key="1">
    <source>
        <dbReference type="PROSITE-ProRule" id="PRU00277"/>
    </source>
</evidence>
<organism evidence="3 4">
    <name type="scientific">Arabidopsis thaliana</name>
    <name type="common">Mouse-ear cress</name>
    <dbReference type="NCBI Taxonomy" id="3702"/>
    <lineage>
        <taxon>Eukaryota</taxon>
        <taxon>Viridiplantae</taxon>
        <taxon>Streptophyta</taxon>
        <taxon>Embryophyta</taxon>
        <taxon>Tracheophyta</taxon>
        <taxon>Spermatophyta</taxon>
        <taxon>Magnoliopsida</taxon>
        <taxon>eudicotyledons</taxon>
        <taxon>Gunneridae</taxon>
        <taxon>Pentapetalae</taxon>
        <taxon>rosids</taxon>
        <taxon>malvids</taxon>
        <taxon>Brassicales</taxon>
        <taxon>Brassicaceae</taxon>
        <taxon>Camelineae</taxon>
        <taxon>Arabidopsis</taxon>
    </lineage>
</organism>
<sequence length="251" mass="27055">MIRCFAWTPLIGAPLITTVHFTSPPSLRIFASRSSAPSSSSSSSSTVAAASRRSISLSIIAVTSSVVSSFCFSSPALADFSEIPNSGGVKALDLRIGDGDIEIHYYGRLAAKQGWRFDSTYDHKDSNGEAVPFTFVLGSSKVIPGIETAVRSMKVGGIRRVFFDRQRLFTTIFNPTRLANGEDWTTLGPLIEISRLNGPRVTGIQIMATVSQACADGSWIRPRGRHLILLLRACLPIDIGACVETHLPLKG</sequence>
<dbReference type="PROSITE" id="PS50059">
    <property type="entry name" value="FKBP_PPIASE"/>
    <property type="match status" value="1"/>
</dbReference>
<evidence type="ECO:0000313" key="4">
    <source>
        <dbReference type="Proteomes" id="UP000516314"/>
    </source>
</evidence>
<gene>
    <name evidence="3" type="ORF">AT9943_LOCUS16124</name>
</gene>
<dbReference type="Proteomes" id="UP000516314">
    <property type="component" value="Chromosome 4"/>
</dbReference>
<evidence type="ECO:0000313" key="3">
    <source>
        <dbReference type="EMBL" id="CAD5328476.1"/>
    </source>
</evidence>
<dbReference type="InterPro" id="IPR046357">
    <property type="entry name" value="PPIase_dom_sf"/>
</dbReference>
<dbReference type="Gene3D" id="3.10.50.40">
    <property type="match status" value="1"/>
</dbReference>
<feature type="domain" description="PPIase FKBP-type" evidence="2">
    <location>
        <begin position="98"/>
        <end position="161"/>
    </location>
</feature>
<accession>A0A7G2F257</accession>
<dbReference type="SUPFAM" id="SSF54534">
    <property type="entry name" value="FKBP-like"/>
    <property type="match status" value="1"/>
</dbReference>
<comment type="catalytic activity">
    <reaction evidence="1">
        <text>[protein]-peptidylproline (omega=180) = [protein]-peptidylproline (omega=0)</text>
        <dbReference type="Rhea" id="RHEA:16237"/>
        <dbReference type="Rhea" id="RHEA-COMP:10747"/>
        <dbReference type="Rhea" id="RHEA-COMP:10748"/>
        <dbReference type="ChEBI" id="CHEBI:83833"/>
        <dbReference type="ChEBI" id="CHEBI:83834"/>
        <dbReference type="EC" id="5.2.1.8"/>
    </reaction>
</comment>
<proteinExistence type="predicted"/>
<dbReference type="AlphaFoldDB" id="A0A7G2F257"/>
<keyword evidence="1" id="KW-0697">Rotamase</keyword>
<reference evidence="3 4" key="1">
    <citation type="submission" date="2020-09" db="EMBL/GenBank/DDBJ databases">
        <authorList>
            <person name="Ashkenazy H."/>
        </authorList>
    </citation>
    <scope>NUCLEOTIDE SEQUENCE [LARGE SCALE GENOMIC DNA]</scope>
    <source>
        <strain evidence="4">cv. Cdm-0</strain>
    </source>
</reference>
<dbReference type="PANTHER" id="PTHR47860">
    <property type="entry name" value="PEPTIDYL-PROLYL CIS-TRANS ISOMERASE FKBP17-1, CHLOROPLASTIC"/>
    <property type="match status" value="1"/>
</dbReference>
<dbReference type="Pfam" id="PF00254">
    <property type="entry name" value="FKBP_C"/>
    <property type="match status" value="1"/>
</dbReference>
<dbReference type="InterPro" id="IPR001179">
    <property type="entry name" value="PPIase_FKBP_dom"/>
</dbReference>
<keyword evidence="1" id="KW-0413">Isomerase</keyword>
<dbReference type="GO" id="GO:0003755">
    <property type="term" value="F:peptidyl-prolyl cis-trans isomerase activity"/>
    <property type="evidence" value="ECO:0007669"/>
    <property type="project" value="UniProtKB-KW"/>
</dbReference>
<dbReference type="PANTHER" id="PTHR47860:SF1">
    <property type="entry name" value="PEPTIDYL-PROLYL CIS-TRANS ISOMERASE FKBP17-1, CHLOROPLASTIC"/>
    <property type="match status" value="1"/>
</dbReference>
<protein>
    <recommendedName>
        <fullName evidence="1">peptidylprolyl isomerase</fullName>
        <ecNumber evidence="1">5.2.1.8</ecNumber>
    </recommendedName>
</protein>
<dbReference type="EMBL" id="LR881469">
    <property type="protein sequence ID" value="CAD5328476.1"/>
    <property type="molecule type" value="Genomic_DNA"/>
</dbReference>